<dbReference type="PANTHER" id="PTHR23272">
    <property type="entry name" value="BED FINGER-RELATED"/>
    <property type="match status" value="1"/>
</dbReference>
<evidence type="ECO:0000313" key="2">
    <source>
        <dbReference type="EMBL" id="KAI5347665.1"/>
    </source>
</evidence>
<name>A0AAD4ZJ11_PRUDU</name>
<feature type="domain" description="HAT C-terminal dimerisation" evidence="1">
    <location>
        <begin position="20"/>
        <end position="78"/>
    </location>
</feature>
<organism evidence="2 3">
    <name type="scientific">Prunus dulcis</name>
    <name type="common">Almond</name>
    <name type="synonym">Amygdalus dulcis</name>
    <dbReference type="NCBI Taxonomy" id="3755"/>
    <lineage>
        <taxon>Eukaryota</taxon>
        <taxon>Viridiplantae</taxon>
        <taxon>Streptophyta</taxon>
        <taxon>Embryophyta</taxon>
        <taxon>Tracheophyta</taxon>
        <taxon>Spermatophyta</taxon>
        <taxon>Magnoliopsida</taxon>
        <taxon>eudicotyledons</taxon>
        <taxon>Gunneridae</taxon>
        <taxon>Pentapetalae</taxon>
        <taxon>rosids</taxon>
        <taxon>fabids</taxon>
        <taxon>Rosales</taxon>
        <taxon>Rosaceae</taxon>
        <taxon>Amygdaloideae</taxon>
        <taxon>Amygdaleae</taxon>
        <taxon>Prunus</taxon>
    </lineage>
</organism>
<evidence type="ECO:0000259" key="1">
    <source>
        <dbReference type="Pfam" id="PF05699"/>
    </source>
</evidence>
<proteinExistence type="predicted"/>
<dbReference type="PANTHER" id="PTHR23272:SF179">
    <property type="entry name" value="ZINC FINGER BED DOMAIN-CONTAINING PROTEIN RICESLEEPER 2-LIKE ISOFORM X1"/>
    <property type="match status" value="1"/>
</dbReference>
<keyword evidence="3" id="KW-1185">Reference proteome</keyword>
<sequence length="124" mass="14376">MKESWIKESQANDTVILKHEIDRYITDSIEKVVFDFDILKWWKLNGVKYLGLALIAKDVLAILVLTVASKSCFNTGGRYEQTIQEMEFYELVESEVEVWYIKATAMDLPLVVFKFLGCVQNFVI</sequence>
<protein>
    <recommendedName>
        <fullName evidence="1">HAT C-terminal dimerisation domain-containing protein</fullName>
    </recommendedName>
</protein>
<dbReference type="InterPro" id="IPR012337">
    <property type="entry name" value="RNaseH-like_sf"/>
</dbReference>
<accession>A0AAD4ZJ11</accession>
<dbReference type="GO" id="GO:0046983">
    <property type="term" value="F:protein dimerization activity"/>
    <property type="evidence" value="ECO:0007669"/>
    <property type="project" value="InterPro"/>
</dbReference>
<dbReference type="AlphaFoldDB" id="A0AAD4ZJ11"/>
<evidence type="ECO:0000313" key="3">
    <source>
        <dbReference type="Proteomes" id="UP001054821"/>
    </source>
</evidence>
<reference evidence="2 3" key="1">
    <citation type="journal article" date="2022" name="G3 (Bethesda)">
        <title>Whole-genome sequence and methylome profiling of the almond [Prunus dulcis (Mill.) D.A. Webb] cultivar 'Nonpareil'.</title>
        <authorList>
            <person name="D'Amico-Willman K.M."/>
            <person name="Ouma W.Z."/>
            <person name="Meulia T."/>
            <person name="Sideli G.M."/>
            <person name="Gradziel T.M."/>
            <person name="Fresnedo-Ramirez J."/>
        </authorList>
    </citation>
    <scope>NUCLEOTIDE SEQUENCE [LARGE SCALE GENOMIC DNA]</scope>
    <source>
        <strain evidence="2">Clone GOH B32 T37-40</strain>
    </source>
</reference>
<gene>
    <name evidence="2" type="ORF">L3X38_000552</name>
</gene>
<dbReference type="Pfam" id="PF05699">
    <property type="entry name" value="Dimer_Tnp_hAT"/>
    <property type="match status" value="1"/>
</dbReference>
<comment type="caution">
    <text evidence="2">The sequence shown here is derived from an EMBL/GenBank/DDBJ whole genome shotgun (WGS) entry which is preliminary data.</text>
</comment>
<dbReference type="SUPFAM" id="SSF53098">
    <property type="entry name" value="Ribonuclease H-like"/>
    <property type="match status" value="1"/>
</dbReference>
<dbReference type="InterPro" id="IPR008906">
    <property type="entry name" value="HATC_C_dom"/>
</dbReference>
<dbReference type="Proteomes" id="UP001054821">
    <property type="component" value="Chromosome 1"/>
</dbReference>
<dbReference type="EMBL" id="JAJFAZ020000001">
    <property type="protein sequence ID" value="KAI5347665.1"/>
    <property type="molecule type" value="Genomic_DNA"/>
</dbReference>